<organism evidence="3 4">
    <name type="scientific">Gigaspora rosea</name>
    <dbReference type="NCBI Taxonomy" id="44941"/>
    <lineage>
        <taxon>Eukaryota</taxon>
        <taxon>Fungi</taxon>
        <taxon>Fungi incertae sedis</taxon>
        <taxon>Mucoromycota</taxon>
        <taxon>Glomeromycotina</taxon>
        <taxon>Glomeromycetes</taxon>
        <taxon>Diversisporales</taxon>
        <taxon>Gigasporaceae</taxon>
        <taxon>Gigaspora</taxon>
    </lineage>
</organism>
<sequence>MIVMQGSLRKLLNSKYNDLKWNFKILILYYITKGLNTIHKAKLIHKDFHSGNIVNRDVVSSYVTDFGLCKPVSQKSSSEGIFGVLPYIAPEVLHGEEYTQKSDIYFFGIVISEVFSGYPPYHDIPHDENLAIKICLGYRPEIKCEVPRLLLDLMNKCLDAESQNRPTAEELINTLNQLYEDLKNKKSELSQQVKEIKDSNKNSKQVISTRLNYQTHKQAIYTSRLLKYQNLPKPINATGKK</sequence>
<dbReference type="EMBL" id="QKWP01000323">
    <property type="protein sequence ID" value="RIB22119.1"/>
    <property type="molecule type" value="Genomic_DNA"/>
</dbReference>
<dbReference type="PROSITE" id="PS50011">
    <property type="entry name" value="PROTEIN_KINASE_DOM"/>
    <property type="match status" value="1"/>
</dbReference>
<comment type="caution">
    <text evidence="3">The sequence shown here is derived from an EMBL/GenBank/DDBJ whole genome shotgun (WGS) entry which is preliminary data.</text>
</comment>
<dbReference type="Proteomes" id="UP000266673">
    <property type="component" value="Unassembled WGS sequence"/>
</dbReference>
<gene>
    <name evidence="3" type="ORF">C2G38_2014483</name>
</gene>
<protein>
    <submittedName>
        <fullName evidence="3">Kinase-like domain-containing protein</fullName>
    </submittedName>
</protein>
<keyword evidence="3" id="KW-0418">Kinase</keyword>
<dbReference type="Gene3D" id="1.10.510.10">
    <property type="entry name" value="Transferase(Phosphotransferase) domain 1"/>
    <property type="match status" value="1"/>
</dbReference>
<dbReference type="InterPro" id="IPR051681">
    <property type="entry name" value="Ser/Thr_Kinases-Pseudokinases"/>
</dbReference>
<feature type="coiled-coil region" evidence="1">
    <location>
        <begin position="165"/>
        <end position="206"/>
    </location>
</feature>
<keyword evidence="1" id="KW-0175">Coiled coil</keyword>
<proteinExistence type="predicted"/>
<dbReference type="STRING" id="44941.A0A397VM79"/>
<keyword evidence="4" id="KW-1185">Reference proteome</keyword>
<evidence type="ECO:0000256" key="1">
    <source>
        <dbReference type="SAM" id="Coils"/>
    </source>
</evidence>
<feature type="domain" description="Protein kinase" evidence="2">
    <location>
        <begin position="1"/>
        <end position="179"/>
    </location>
</feature>
<dbReference type="SUPFAM" id="SSF56112">
    <property type="entry name" value="Protein kinase-like (PK-like)"/>
    <property type="match status" value="1"/>
</dbReference>
<evidence type="ECO:0000313" key="4">
    <source>
        <dbReference type="Proteomes" id="UP000266673"/>
    </source>
</evidence>
<reference evidence="3 4" key="1">
    <citation type="submission" date="2018-06" db="EMBL/GenBank/DDBJ databases">
        <title>Comparative genomics reveals the genomic features of Rhizophagus irregularis, R. cerebriforme, R. diaphanum and Gigaspora rosea, and their symbiotic lifestyle signature.</title>
        <authorList>
            <person name="Morin E."/>
            <person name="San Clemente H."/>
            <person name="Chen E.C.H."/>
            <person name="De La Providencia I."/>
            <person name="Hainaut M."/>
            <person name="Kuo A."/>
            <person name="Kohler A."/>
            <person name="Murat C."/>
            <person name="Tang N."/>
            <person name="Roy S."/>
            <person name="Loubradou J."/>
            <person name="Henrissat B."/>
            <person name="Grigoriev I.V."/>
            <person name="Corradi N."/>
            <person name="Roux C."/>
            <person name="Martin F.M."/>
        </authorList>
    </citation>
    <scope>NUCLEOTIDE SEQUENCE [LARGE SCALE GENOMIC DNA]</scope>
    <source>
        <strain evidence="3 4">DAOM 194757</strain>
    </source>
</reference>
<keyword evidence="3" id="KW-0808">Transferase</keyword>
<dbReference type="OrthoDB" id="544350at2759"/>
<dbReference type="PANTHER" id="PTHR44329">
    <property type="entry name" value="SERINE/THREONINE-PROTEIN KINASE TNNI3K-RELATED"/>
    <property type="match status" value="1"/>
</dbReference>
<evidence type="ECO:0000259" key="2">
    <source>
        <dbReference type="PROSITE" id="PS50011"/>
    </source>
</evidence>
<dbReference type="InterPro" id="IPR001245">
    <property type="entry name" value="Ser-Thr/Tyr_kinase_cat_dom"/>
</dbReference>
<accession>A0A397VM79</accession>
<evidence type="ECO:0000313" key="3">
    <source>
        <dbReference type="EMBL" id="RIB22119.1"/>
    </source>
</evidence>
<dbReference type="GO" id="GO:0005524">
    <property type="term" value="F:ATP binding"/>
    <property type="evidence" value="ECO:0007669"/>
    <property type="project" value="InterPro"/>
</dbReference>
<name>A0A397VM79_9GLOM</name>
<dbReference type="InterPro" id="IPR000719">
    <property type="entry name" value="Prot_kinase_dom"/>
</dbReference>
<dbReference type="AlphaFoldDB" id="A0A397VM79"/>
<dbReference type="GO" id="GO:0004674">
    <property type="term" value="F:protein serine/threonine kinase activity"/>
    <property type="evidence" value="ECO:0007669"/>
    <property type="project" value="TreeGrafter"/>
</dbReference>
<dbReference type="InterPro" id="IPR011009">
    <property type="entry name" value="Kinase-like_dom_sf"/>
</dbReference>
<dbReference type="Pfam" id="PF07714">
    <property type="entry name" value="PK_Tyr_Ser-Thr"/>
    <property type="match status" value="1"/>
</dbReference>